<proteinExistence type="predicted"/>
<gene>
    <name evidence="1" type="ORF">AXF15_09755</name>
</gene>
<dbReference type="OrthoDB" id="5518730at2"/>
<dbReference type="KEGG" id="doa:AXF15_09755"/>
<protein>
    <submittedName>
        <fullName evidence="1">Uncharacterized protein</fullName>
    </submittedName>
</protein>
<dbReference type="Proteomes" id="UP000063964">
    <property type="component" value="Chromosome"/>
</dbReference>
<sequence length="153" mass="16984">MKITPDQLAALLPQQKKISQNNQGEGFARFLTQEMQSENAAQPAATALPAMPQPGIDQVLQASMLHTSTERTIMDKMDTLLAKWENYSQTLAAPQGDLRAGYRMLDEIRSHVRDVKGDASAAAGKGDLDRMIEELDILAVTEEFKFNRGDYMN</sequence>
<name>A0A0X8JR78_9BACT</name>
<dbReference type="RefSeq" id="WP_066606693.1">
    <property type="nucleotide sequence ID" value="NZ_CP014230.1"/>
</dbReference>
<reference evidence="2" key="1">
    <citation type="submission" date="2016-02" db="EMBL/GenBank/DDBJ databases">
        <authorList>
            <person name="Holder M.E."/>
            <person name="Ajami N.J."/>
            <person name="Petrosino J.F."/>
        </authorList>
    </citation>
    <scope>NUCLEOTIDE SEQUENCE [LARGE SCALE GENOMIC DNA]</scope>
    <source>
        <strain evidence="2">DSM 12838</strain>
    </source>
</reference>
<dbReference type="EMBL" id="CP014230">
    <property type="protein sequence ID" value="AMD93356.1"/>
    <property type="molecule type" value="Genomic_DNA"/>
</dbReference>
<evidence type="ECO:0000313" key="2">
    <source>
        <dbReference type="Proteomes" id="UP000063964"/>
    </source>
</evidence>
<keyword evidence="2" id="KW-1185">Reference proteome</keyword>
<accession>A0A0X8JR78</accession>
<dbReference type="AlphaFoldDB" id="A0A0X8JR78"/>
<evidence type="ECO:0000313" key="1">
    <source>
        <dbReference type="EMBL" id="AMD93356.1"/>
    </source>
</evidence>
<organism evidence="1 2">
    <name type="scientific">Desulfomicrobium orale DSM 12838</name>
    <dbReference type="NCBI Taxonomy" id="888061"/>
    <lineage>
        <taxon>Bacteria</taxon>
        <taxon>Pseudomonadati</taxon>
        <taxon>Thermodesulfobacteriota</taxon>
        <taxon>Desulfovibrionia</taxon>
        <taxon>Desulfovibrionales</taxon>
        <taxon>Desulfomicrobiaceae</taxon>
        <taxon>Desulfomicrobium</taxon>
    </lineage>
</organism>